<dbReference type="HOGENOM" id="CLU_394088_0_0_10"/>
<evidence type="ECO:0000313" key="2">
    <source>
        <dbReference type="EMBL" id="AJR03563.1"/>
    </source>
</evidence>
<dbReference type="InterPro" id="IPR021301">
    <property type="entry name" value="DUF2779"/>
</dbReference>
<dbReference type="STRING" id="1454006.AW14_07910"/>
<dbReference type="AlphaFoldDB" id="A0A0C5W8Q9"/>
<dbReference type="PATRIC" id="fig|1454006.5.peg.1559"/>
<dbReference type="OrthoDB" id="9783873at2"/>
<accession>A0A0C5W8Q9</accession>
<reference evidence="2 3" key="1">
    <citation type="submission" date="2014-02" db="EMBL/GenBank/DDBJ databases">
        <authorList>
            <person name="Young C.-C."/>
            <person name="Hameed A."/>
            <person name="Huang H.-C."/>
            <person name="Shahina M."/>
        </authorList>
    </citation>
    <scope>NUCLEOTIDE SEQUENCE [LARGE SCALE GENOMIC DNA]</scope>
    <source>
        <strain evidence="2 3">CC-SAMT-1</strain>
    </source>
</reference>
<dbReference type="KEGG" id="sze:AW14_07910"/>
<sequence length="602" mass="69674">MKTDFSKILSKSDFKVARCCPTKLYYKKNGYQSANDGNEYMEYLAEGGYAVGKLATLHFPEGIRIQNELGLESAITQTKEELQKENVILFEPALLTEGKVAAIDILVKQGNRFEIIEVKSKGFDSDNPKFDKGWDEYLEDIAFQKELLQEVFPDAHIDCFLFVPDKAKRTKIDGLNALFELKEVETHNKFKFYEIEFIGDPELIRKDDFMVKVDVNDEVKKRSPIIKNAIKVYCESLQQGTKIQENLNISCFSCEYNAGEDKNGYHECWKGMPEPELHIRDVYRLGNIKENKESVANALIGEKKLDVDTLPEKAFEGVWGERRLIQINNTKAQSEWIARELKEEINSWKYPLHFIDFETCITALPFHKGMRPYEMSAFQWSCHTIKQPGAEPIHSEWLNTDPKFPSFAFAESLMNKVGYDGTLLMWSSHENTTLRNIYYQMEEYNQSIPGLKRWLEYVVKFDKNGAGAFVDMNDLALKYYFHPVMKGRTSIKVTLPAVLAANNSKRTENWLSNFDENINLLHRGEDGIIENPYKHLPPIDLLENAEKVNEGTGAMRAYEDMLFGISKHQPEIKKAYKEALLRYCKLDTLAMVIIWEHWRNLK</sequence>
<dbReference type="Pfam" id="PF11074">
    <property type="entry name" value="DUF2779"/>
    <property type="match status" value="1"/>
</dbReference>
<proteinExistence type="predicted"/>
<evidence type="ECO:0000259" key="1">
    <source>
        <dbReference type="Pfam" id="PF11074"/>
    </source>
</evidence>
<name>A0A0C5W8Q9_9FLAO</name>
<feature type="domain" description="DUF2779" evidence="1">
    <location>
        <begin position="353"/>
        <end position="490"/>
    </location>
</feature>
<evidence type="ECO:0000313" key="3">
    <source>
        <dbReference type="Proteomes" id="UP000032229"/>
    </source>
</evidence>
<dbReference type="RefSeq" id="WP_044638284.1">
    <property type="nucleotide sequence ID" value="NZ_CP007202.1"/>
</dbReference>
<dbReference type="EMBL" id="CP007202">
    <property type="protein sequence ID" value="AJR03563.1"/>
    <property type="molecule type" value="Genomic_DNA"/>
</dbReference>
<dbReference type="Proteomes" id="UP000032229">
    <property type="component" value="Chromosome"/>
</dbReference>
<keyword evidence="3" id="KW-1185">Reference proteome</keyword>
<protein>
    <recommendedName>
        <fullName evidence="1">DUF2779 domain-containing protein</fullName>
    </recommendedName>
</protein>
<organism evidence="2 3">
    <name type="scientific">Siansivirga zeaxanthinifaciens CC-SAMT-1</name>
    <dbReference type="NCBI Taxonomy" id="1454006"/>
    <lineage>
        <taxon>Bacteria</taxon>
        <taxon>Pseudomonadati</taxon>
        <taxon>Bacteroidota</taxon>
        <taxon>Flavobacteriia</taxon>
        <taxon>Flavobacteriales</taxon>
        <taxon>Flavobacteriaceae</taxon>
        <taxon>Siansivirga</taxon>
    </lineage>
</organism>
<gene>
    <name evidence="2" type="ORF">AW14_07910</name>
</gene>